<keyword evidence="2" id="KW-0175">Coiled coil</keyword>
<dbReference type="Gene3D" id="1.10.238.10">
    <property type="entry name" value="EF-hand"/>
    <property type="match status" value="1"/>
</dbReference>
<evidence type="ECO:0000256" key="2">
    <source>
        <dbReference type="SAM" id="Coils"/>
    </source>
</evidence>
<accession>A0A4Y2F1M2</accession>
<dbReference type="PROSITE" id="PS00018">
    <property type="entry name" value="EF_HAND_1"/>
    <property type="match status" value="1"/>
</dbReference>
<dbReference type="OrthoDB" id="444540at2759"/>
<dbReference type="InterPro" id="IPR002048">
    <property type="entry name" value="EF_hand_dom"/>
</dbReference>
<dbReference type="CDD" id="cd00051">
    <property type="entry name" value="EFh"/>
    <property type="match status" value="1"/>
</dbReference>
<keyword evidence="5" id="KW-1185">Reference proteome</keyword>
<evidence type="ECO:0000259" key="3">
    <source>
        <dbReference type="PROSITE" id="PS50222"/>
    </source>
</evidence>
<name>A0A4Y2F1M2_ARAVE</name>
<dbReference type="Proteomes" id="UP000499080">
    <property type="component" value="Unassembled WGS sequence"/>
</dbReference>
<dbReference type="SMART" id="SM00054">
    <property type="entry name" value="EFh"/>
    <property type="match status" value="1"/>
</dbReference>
<gene>
    <name evidence="4" type="ORF">AVEN_181525_1</name>
</gene>
<dbReference type="GO" id="GO:0005509">
    <property type="term" value="F:calcium ion binding"/>
    <property type="evidence" value="ECO:0007669"/>
    <property type="project" value="InterPro"/>
</dbReference>
<organism evidence="4 5">
    <name type="scientific">Araneus ventricosus</name>
    <name type="common">Orbweaver spider</name>
    <name type="synonym">Epeira ventricosa</name>
    <dbReference type="NCBI Taxonomy" id="182803"/>
    <lineage>
        <taxon>Eukaryota</taxon>
        <taxon>Metazoa</taxon>
        <taxon>Ecdysozoa</taxon>
        <taxon>Arthropoda</taxon>
        <taxon>Chelicerata</taxon>
        <taxon>Arachnida</taxon>
        <taxon>Araneae</taxon>
        <taxon>Araneomorphae</taxon>
        <taxon>Entelegynae</taxon>
        <taxon>Araneoidea</taxon>
        <taxon>Araneidae</taxon>
        <taxon>Araneus</taxon>
    </lineage>
</organism>
<dbReference type="InterPro" id="IPR011992">
    <property type="entry name" value="EF-hand-dom_pair"/>
</dbReference>
<sequence length="160" mass="18579">MNRVFGGIDDNGNGVLSFEEGLRDSGFDRSMDDFEMEELFQTFDRDNSGYISYDEFLRAIRLYLKLQEENERYKRALGETRSLLRGAEDQIAEWRTVIQDLTYTLETERLPLSRVIVEIRRLSVQPSLNDAAFRRMICEAWYSVTGDGSAIYWYSSGGPQ</sequence>
<dbReference type="Pfam" id="PF13499">
    <property type="entry name" value="EF-hand_7"/>
    <property type="match status" value="1"/>
</dbReference>
<feature type="coiled-coil region" evidence="2">
    <location>
        <begin position="63"/>
        <end position="90"/>
    </location>
</feature>
<evidence type="ECO:0000313" key="4">
    <source>
        <dbReference type="EMBL" id="GBM35432.1"/>
    </source>
</evidence>
<protein>
    <recommendedName>
        <fullName evidence="3">EF-hand domain-containing protein</fullName>
    </recommendedName>
</protein>
<evidence type="ECO:0000313" key="5">
    <source>
        <dbReference type="Proteomes" id="UP000499080"/>
    </source>
</evidence>
<proteinExistence type="predicted"/>
<dbReference type="EMBL" id="BGPR01000784">
    <property type="protein sequence ID" value="GBM35432.1"/>
    <property type="molecule type" value="Genomic_DNA"/>
</dbReference>
<feature type="domain" description="EF-hand" evidence="3">
    <location>
        <begin position="31"/>
        <end position="66"/>
    </location>
</feature>
<dbReference type="InterPro" id="IPR018247">
    <property type="entry name" value="EF_Hand_1_Ca_BS"/>
</dbReference>
<dbReference type="SUPFAM" id="SSF47473">
    <property type="entry name" value="EF-hand"/>
    <property type="match status" value="1"/>
</dbReference>
<reference evidence="4 5" key="1">
    <citation type="journal article" date="2019" name="Sci. Rep.">
        <title>Orb-weaving spider Araneus ventricosus genome elucidates the spidroin gene catalogue.</title>
        <authorList>
            <person name="Kono N."/>
            <person name="Nakamura H."/>
            <person name="Ohtoshi R."/>
            <person name="Moran D.A.P."/>
            <person name="Shinohara A."/>
            <person name="Yoshida Y."/>
            <person name="Fujiwara M."/>
            <person name="Mori M."/>
            <person name="Tomita M."/>
            <person name="Arakawa K."/>
        </authorList>
    </citation>
    <scope>NUCLEOTIDE SEQUENCE [LARGE SCALE GENOMIC DNA]</scope>
</reference>
<dbReference type="PROSITE" id="PS50222">
    <property type="entry name" value="EF_HAND_2"/>
    <property type="match status" value="1"/>
</dbReference>
<dbReference type="AlphaFoldDB" id="A0A4Y2F1M2"/>
<comment type="caution">
    <text evidence="4">The sequence shown here is derived from an EMBL/GenBank/DDBJ whole genome shotgun (WGS) entry which is preliminary data.</text>
</comment>
<evidence type="ECO:0000256" key="1">
    <source>
        <dbReference type="ARBA" id="ARBA00022837"/>
    </source>
</evidence>
<keyword evidence="1" id="KW-0106">Calcium</keyword>